<sequence length="639" mass="70472">MSGRFVRASKYRHVFGQPAKRELSYDNLKISKNAWDSNLIKANSKFLSVNWDASGGGAFAVIPLNEVGKCPDVVPLFRGHTSTVLDTDFNPFNERMIASSSDDGKIGIWEIPEDYSFFNYTNSEGEAKDIKPLKKLSGHLRKVGHLKFHPLAENILVSSSNDYSVKVWNIQTGKPILTLQHKDLVTSFAFSYDGNKLATTSRDKKIRVWDLRTGEMLQEGAGHSGAKNARCVWLGTANRIATTGFSRLSDRQIGIWNSDDIGAGPINGFINIDSSAGILMPFFDDCTNMLYLAGKGDGNIRYYEFTPKDDELYDISEFQSVEPQRGFAIAPKRAVNVKENEILKAFKTVKDTTIEPISFIVPRRAEMFQFDLYPDAPAAQPALTTEEWVAGKKVSGPVVFNMESLYDEDVDAFYTKSDGKPTEVISSPEPKSPVFEEKPEPVKEEPKSPVNVAAAASPKLYQKPKSSIDALLEKNEVSDLLKKSEKLDNHNNVENPSDNEDDGEFASQYKADSKPAISSVPKPAPVSSIPKPAAPVEPKSVKKEEPKIEAAVIKEEPKAEPKVEKKTEKKTEEEAVKAGKPATSTPATKGGATLKATVEKLATLVDKLESHISDLQAANSAKDVKLEQLEEKINQLLKK</sequence>
<keyword evidence="6" id="KW-0009">Actin-binding</keyword>
<dbReference type="PANTHER" id="PTHR10856:SF0">
    <property type="entry name" value="CORONIN"/>
    <property type="match status" value="1"/>
</dbReference>
<feature type="repeat" description="WD" evidence="8">
    <location>
        <begin position="77"/>
        <end position="111"/>
    </location>
</feature>
<evidence type="ECO:0000313" key="13">
    <source>
        <dbReference type="EMBL" id="GMM36511.1"/>
    </source>
</evidence>
<feature type="compositionally biased region" description="Basic and acidic residues" evidence="11">
    <location>
        <begin position="539"/>
        <end position="577"/>
    </location>
</feature>
<dbReference type="PANTHER" id="PTHR10856">
    <property type="entry name" value="CORONIN"/>
    <property type="match status" value="1"/>
</dbReference>
<dbReference type="InterPro" id="IPR019775">
    <property type="entry name" value="WD40_repeat_CS"/>
</dbReference>
<keyword evidence="14" id="KW-1185">Reference proteome</keyword>
<keyword evidence="3 8" id="KW-0853">WD repeat</keyword>
<dbReference type="GeneID" id="90074486"/>
<evidence type="ECO:0000256" key="1">
    <source>
        <dbReference type="ARBA" id="ARBA00009482"/>
    </source>
</evidence>
<feature type="repeat" description="WD" evidence="8">
    <location>
        <begin position="136"/>
        <end position="178"/>
    </location>
</feature>
<dbReference type="InterPro" id="IPR020472">
    <property type="entry name" value="WD40_PAC1"/>
</dbReference>
<protein>
    <recommendedName>
        <fullName evidence="9">Coronin</fullName>
    </recommendedName>
</protein>
<dbReference type="PRINTS" id="PR00320">
    <property type="entry name" value="GPROTEINBRPT"/>
</dbReference>
<feature type="region of interest" description="Disordered" evidence="11">
    <location>
        <begin position="417"/>
        <end position="458"/>
    </location>
</feature>
<dbReference type="InterPro" id="IPR015943">
    <property type="entry name" value="WD40/YVTN_repeat-like_dom_sf"/>
</dbReference>
<dbReference type="SUPFAM" id="SSF50978">
    <property type="entry name" value="WD40 repeat-like"/>
    <property type="match status" value="1"/>
</dbReference>
<accession>A0AAV5QPL8</accession>
<feature type="compositionally biased region" description="Basic and acidic residues" evidence="11">
    <location>
        <begin position="434"/>
        <end position="447"/>
    </location>
</feature>
<evidence type="ECO:0000256" key="9">
    <source>
        <dbReference type="RuleBase" id="RU280818"/>
    </source>
</evidence>
<dbReference type="InterPro" id="IPR001680">
    <property type="entry name" value="WD40_rpt"/>
</dbReference>
<dbReference type="AlphaFoldDB" id="A0AAV5QPL8"/>
<evidence type="ECO:0000256" key="5">
    <source>
        <dbReference type="ARBA" id="ARBA00023054"/>
    </source>
</evidence>
<gene>
    <name evidence="13" type="ORF">DASC09_038360</name>
</gene>
<dbReference type="SMART" id="SM01166">
    <property type="entry name" value="DUF1899"/>
    <property type="match status" value="1"/>
</dbReference>
<evidence type="ECO:0000256" key="7">
    <source>
        <dbReference type="ARBA" id="ARBA00062568"/>
    </source>
</evidence>
<evidence type="ECO:0000256" key="8">
    <source>
        <dbReference type="PROSITE-ProRule" id="PRU00221"/>
    </source>
</evidence>
<dbReference type="SMART" id="SM00320">
    <property type="entry name" value="WD40"/>
    <property type="match status" value="4"/>
</dbReference>
<evidence type="ECO:0000256" key="6">
    <source>
        <dbReference type="ARBA" id="ARBA00023203"/>
    </source>
</evidence>
<dbReference type="GO" id="GO:0051015">
    <property type="term" value="F:actin filament binding"/>
    <property type="evidence" value="ECO:0007669"/>
    <property type="project" value="TreeGrafter"/>
</dbReference>
<keyword evidence="5 10" id="KW-0175">Coiled coil</keyword>
<dbReference type="SMART" id="SM01167">
    <property type="entry name" value="DUF1900"/>
    <property type="match status" value="1"/>
</dbReference>
<dbReference type="PROSITE" id="PS50294">
    <property type="entry name" value="WD_REPEATS_REGION"/>
    <property type="match status" value="3"/>
</dbReference>
<evidence type="ECO:0000313" key="14">
    <source>
        <dbReference type="Proteomes" id="UP001360560"/>
    </source>
</evidence>
<dbReference type="InterPro" id="IPR015048">
    <property type="entry name" value="DUF1899"/>
</dbReference>
<proteinExistence type="inferred from homology"/>
<dbReference type="GO" id="GO:0007015">
    <property type="term" value="P:actin filament organization"/>
    <property type="evidence" value="ECO:0007669"/>
    <property type="project" value="TreeGrafter"/>
</dbReference>
<evidence type="ECO:0000259" key="12">
    <source>
        <dbReference type="SMART" id="SM01166"/>
    </source>
</evidence>
<evidence type="ECO:0000256" key="11">
    <source>
        <dbReference type="SAM" id="MobiDB-lite"/>
    </source>
</evidence>
<dbReference type="Pfam" id="PF16300">
    <property type="entry name" value="WD40_4"/>
    <property type="match status" value="1"/>
</dbReference>
<evidence type="ECO:0000256" key="4">
    <source>
        <dbReference type="ARBA" id="ARBA00022737"/>
    </source>
</evidence>
<feature type="domain" description="DUF1899" evidence="12">
    <location>
        <begin position="4"/>
        <end position="68"/>
    </location>
</feature>
<feature type="repeat" description="WD" evidence="8">
    <location>
        <begin position="178"/>
        <end position="219"/>
    </location>
</feature>
<comment type="similarity">
    <text evidence="1 9">Belongs to the WD repeat coronin family.</text>
</comment>
<name>A0AAV5QPL8_9ASCO</name>
<evidence type="ECO:0000256" key="3">
    <source>
        <dbReference type="ARBA" id="ARBA00022574"/>
    </source>
</evidence>
<dbReference type="RefSeq" id="XP_064853507.1">
    <property type="nucleotide sequence ID" value="XM_064997435.1"/>
</dbReference>
<reference evidence="13 14" key="1">
    <citation type="journal article" date="2023" name="Elife">
        <title>Identification of key yeast species and microbe-microbe interactions impacting larval growth of Drosophila in the wild.</title>
        <authorList>
            <person name="Mure A."/>
            <person name="Sugiura Y."/>
            <person name="Maeda R."/>
            <person name="Honda K."/>
            <person name="Sakurai N."/>
            <person name="Takahashi Y."/>
            <person name="Watada M."/>
            <person name="Katoh T."/>
            <person name="Gotoh A."/>
            <person name="Gotoh Y."/>
            <person name="Taniguchi I."/>
            <person name="Nakamura K."/>
            <person name="Hayashi T."/>
            <person name="Katayama T."/>
            <person name="Uemura T."/>
            <person name="Hattori Y."/>
        </authorList>
    </citation>
    <scope>NUCLEOTIDE SEQUENCE [LARGE SCALE GENOMIC DNA]</scope>
    <source>
        <strain evidence="13 14">SC-9</strain>
    </source>
</reference>
<dbReference type="InterPro" id="IPR036322">
    <property type="entry name" value="WD40_repeat_dom_sf"/>
</dbReference>
<feature type="region of interest" description="Disordered" evidence="11">
    <location>
        <begin position="482"/>
        <end position="591"/>
    </location>
</feature>
<comment type="subunit">
    <text evidence="7">Binds to F-actin.</text>
</comment>
<dbReference type="Proteomes" id="UP001360560">
    <property type="component" value="Unassembled WGS sequence"/>
</dbReference>
<dbReference type="Pfam" id="PF00400">
    <property type="entry name" value="WD40"/>
    <property type="match status" value="3"/>
</dbReference>
<evidence type="ECO:0000256" key="10">
    <source>
        <dbReference type="SAM" id="Coils"/>
    </source>
</evidence>
<evidence type="ECO:0000256" key="2">
    <source>
        <dbReference type="ARBA" id="ARBA00022553"/>
    </source>
</evidence>
<dbReference type="Pfam" id="PF08953">
    <property type="entry name" value="DUF1899"/>
    <property type="match status" value="1"/>
</dbReference>
<feature type="compositionally biased region" description="Basic and acidic residues" evidence="11">
    <location>
        <begin position="482"/>
        <end position="491"/>
    </location>
</feature>
<comment type="caution">
    <text evidence="13">The sequence shown here is derived from an EMBL/GenBank/DDBJ whole genome shotgun (WGS) entry which is preliminary data.</text>
</comment>
<dbReference type="Gene3D" id="2.130.10.10">
    <property type="entry name" value="YVTN repeat-like/Quinoprotein amine dehydrogenase"/>
    <property type="match status" value="1"/>
</dbReference>
<dbReference type="GO" id="GO:0030479">
    <property type="term" value="C:actin cortical patch"/>
    <property type="evidence" value="ECO:0007669"/>
    <property type="project" value="UniProtKB-ARBA"/>
</dbReference>
<dbReference type="PROSITE" id="PS00678">
    <property type="entry name" value="WD_REPEATS_1"/>
    <property type="match status" value="3"/>
</dbReference>
<keyword evidence="2" id="KW-0597">Phosphoprotein</keyword>
<feature type="coiled-coil region" evidence="10">
    <location>
        <begin position="598"/>
        <end position="639"/>
    </location>
</feature>
<dbReference type="PROSITE" id="PS50082">
    <property type="entry name" value="WD_REPEATS_2"/>
    <property type="match status" value="3"/>
</dbReference>
<organism evidence="13 14">
    <name type="scientific">Saccharomycopsis crataegensis</name>
    <dbReference type="NCBI Taxonomy" id="43959"/>
    <lineage>
        <taxon>Eukaryota</taxon>
        <taxon>Fungi</taxon>
        <taxon>Dikarya</taxon>
        <taxon>Ascomycota</taxon>
        <taxon>Saccharomycotina</taxon>
        <taxon>Saccharomycetes</taxon>
        <taxon>Saccharomycopsidaceae</taxon>
        <taxon>Saccharomycopsis</taxon>
    </lineage>
</organism>
<keyword evidence="4 9" id="KW-0677">Repeat</keyword>
<dbReference type="EMBL" id="BTFZ01000011">
    <property type="protein sequence ID" value="GMM36511.1"/>
    <property type="molecule type" value="Genomic_DNA"/>
</dbReference>
<dbReference type="InterPro" id="IPR015505">
    <property type="entry name" value="Coronin"/>
</dbReference>
<dbReference type="FunFam" id="2.130.10.10:FF:000197">
    <property type="entry name" value="Coronin"/>
    <property type="match status" value="1"/>
</dbReference>